<name>A0AAD8LDX3_TARER</name>
<feature type="compositionally biased region" description="Polar residues" evidence="1">
    <location>
        <begin position="77"/>
        <end position="87"/>
    </location>
</feature>
<evidence type="ECO:0008006" key="5">
    <source>
        <dbReference type="Google" id="ProtNLM"/>
    </source>
</evidence>
<keyword evidence="2" id="KW-0812">Transmembrane</keyword>
<evidence type="ECO:0000256" key="2">
    <source>
        <dbReference type="SAM" id="Phobius"/>
    </source>
</evidence>
<accession>A0AAD8LDX3</accession>
<gene>
    <name evidence="3" type="ORF">QVD17_02429</name>
</gene>
<keyword evidence="4" id="KW-1185">Reference proteome</keyword>
<organism evidence="3 4">
    <name type="scientific">Tagetes erecta</name>
    <name type="common">African marigold</name>
    <dbReference type="NCBI Taxonomy" id="13708"/>
    <lineage>
        <taxon>Eukaryota</taxon>
        <taxon>Viridiplantae</taxon>
        <taxon>Streptophyta</taxon>
        <taxon>Embryophyta</taxon>
        <taxon>Tracheophyta</taxon>
        <taxon>Spermatophyta</taxon>
        <taxon>Magnoliopsida</taxon>
        <taxon>eudicotyledons</taxon>
        <taxon>Gunneridae</taxon>
        <taxon>Pentapetalae</taxon>
        <taxon>asterids</taxon>
        <taxon>campanulids</taxon>
        <taxon>Asterales</taxon>
        <taxon>Asteraceae</taxon>
        <taxon>Asteroideae</taxon>
        <taxon>Heliantheae alliance</taxon>
        <taxon>Tageteae</taxon>
        <taxon>Tagetes</taxon>
    </lineage>
</organism>
<evidence type="ECO:0000256" key="1">
    <source>
        <dbReference type="SAM" id="MobiDB-lite"/>
    </source>
</evidence>
<evidence type="ECO:0000313" key="4">
    <source>
        <dbReference type="Proteomes" id="UP001229421"/>
    </source>
</evidence>
<evidence type="ECO:0000313" key="3">
    <source>
        <dbReference type="EMBL" id="KAK1436647.1"/>
    </source>
</evidence>
<protein>
    <recommendedName>
        <fullName evidence="5">ZCF37</fullName>
    </recommendedName>
</protein>
<dbReference type="PANTHER" id="PTHR35275:SF9">
    <property type="entry name" value="ZCF37"/>
    <property type="match status" value="1"/>
</dbReference>
<comment type="caution">
    <text evidence="3">The sequence shown here is derived from an EMBL/GenBank/DDBJ whole genome shotgun (WGS) entry which is preliminary data.</text>
</comment>
<dbReference type="EMBL" id="JAUHHV010000001">
    <property type="protein sequence ID" value="KAK1436647.1"/>
    <property type="molecule type" value="Genomic_DNA"/>
</dbReference>
<proteinExistence type="predicted"/>
<feature type="transmembrane region" description="Helical" evidence="2">
    <location>
        <begin position="132"/>
        <end position="165"/>
    </location>
</feature>
<dbReference type="PANTHER" id="PTHR35275">
    <property type="entry name" value="ZCF37"/>
    <property type="match status" value="1"/>
</dbReference>
<keyword evidence="2" id="KW-0472">Membrane</keyword>
<dbReference type="InterPro" id="IPR045880">
    <property type="entry name" value="ZCF37"/>
</dbReference>
<keyword evidence="2" id="KW-1133">Transmembrane helix</keyword>
<reference evidence="3" key="1">
    <citation type="journal article" date="2023" name="bioRxiv">
        <title>Improved chromosome-level genome assembly for marigold (Tagetes erecta).</title>
        <authorList>
            <person name="Jiang F."/>
            <person name="Yuan L."/>
            <person name="Wang S."/>
            <person name="Wang H."/>
            <person name="Xu D."/>
            <person name="Wang A."/>
            <person name="Fan W."/>
        </authorList>
    </citation>
    <scope>NUCLEOTIDE SEQUENCE</scope>
    <source>
        <strain evidence="3">WSJ</strain>
        <tissue evidence="3">Leaf</tissue>
    </source>
</reference>
<dbReference type="AlphaFoldDB" id="A0AAD8LDX3"/>
<sequence length="217" mass="25267">MRRNRFCCKRNKEKKNPYSTRGLDKFEALLAELEDKKRKIFTQKGSHYISFVRFVYSNSNDVKPIIVRLKDPKKPNSKTSLPKSQAPTLDHHHNSKLVTKTETKGLAHHEGSYVDKVTNLKTKLKEWWMASYNLPLFVMLVIMILLTLFGRSLAIICTSITWYLIPKIDGINTSTKKMIKNQRHLRKPSENSYPKPFYSGPINYGKQNSKMKKLTSF</sequence>
<dbReference type="Proteomes" id="UP001229421">
    <property type="component" value="Unassembled WGS sequence"/>
</dbReference>
<feature type="region of interest" description="Disordered" evidence="1">
    <location>
        <begin position="71"/>
        <end position="95"/>
    </location>
</feature>